<accession>A0ABU6SHQ9</accession>
<gene>
    <name evidence="1" type="ORF">PIB30_051446</name>
</gene>
<sequence>MMVLEFGTFAEIFELSGFSSQPASSSCAETRTVNLINDTGLMSWGLKRSENEAENELRVDSRIDSELLLNQLWHYSPPPSSGHNFPTKTPIDAPFAATRSSLHPLCFYPTIEV</sequence>
<evidence type="ECO:0000313" key="1">
    <source>
        <dbReference type="EMBL" id="MED6135940.1"/>
    </source>
</evidence>
<dbReference type="EMBL" id="JASCZI010060779">
    <property type="protein sequence ID" value="MED6135940.1"/>
    <property type="molecule type" value="Genomic_DNA"/>
</dbReference>
<keyword evidence="2" id="KW-1185">Reference proteome</keyword>
<reference evidence="1 2" key="1">
    <citation type="journal article" date="2023" name="Plants (Basel)">
        <title>Bridging the Gap: Combining Genomics and Transcriptomics Approaches to Understand Stylosanthes scabra, an Orphan Legume from the Brazilian Caatinga.</title>
        <authorList>
            <person name="Ferreira-Neto J.R.C."/>
            <person name="da Silva M.D."/>
            <person name="Binneck E."/>
            <person name="de Melo N.F."/>
            <person name="da Silva R.H."/>
            <person name="de Melo A.L.T.M."/>
            <person name="Pandolfi V."/>
            <person name="Bustamante F.O."/>
            <person name="Brasileiro-Vidal A.C."/>
            <person name="Benko-Iseppon A.M."/>
        </authorList>
    </citation>
    <scope>NUCLEOTIDE SEQUENCE [LARGE SCALE GENOMIC DNA]</scope>
    <source>
        <tissue evidence="1">Leaves</tissue>
    </source>
</reference>
<protein>
    <submittedName>
        <fullName evidence="1">Uncharacterized protein</fullName>
    </submittedName>
</protein>
<dbReference type="Proteomes" id="UP001341840">
    <property type="component" value="Unassembled WGS sequence"/>
</dbReference>
<comment type="caution">
    <text evidence="1">The sequence shown here is derived from an EMBL/GenBank/DDBJ whole genome shotgun (WGS) entry which is preliminary data.</text>
</comment>
<organism evidence="1 2">
    <name type="scientific">Stylosanthes scabra</name>
    <dbReference type="NCBI Taxonomy" id="79078"/>
    <lineage>
        <taxon>Eukaryota</taxon>
        <taxon>Viridiplantae</taxon>
        <taxon>Streptophyta</taxon>
        <taxon>Embryophyta</taxon>
        <taxon>Tracheophyta</taxon>
        <taxon>Spermatophyta</taxon>
        <taxon>Magnoliopsida</taxon>
        <taxon>eudicotyledons</taxon>
        <taxon>Gunneridae</taxon>
        <taxon>Pentapetalae</taxon>
        <taxon>rosids</taxon>
        <taxon>fabids</taxon>
        <taxon>Fabales</taxon>
        <taxon>Fabaceae</taxon>
        <taxon>Papilionoideae</taxon>
        <taxon>50 kb inversion clade</taxon>
        <taxon>dalbergioids sensu lato</taxon>
        <taxon>Dalbergieae</taxon>
        <taxon>Pterocarpus clade</taxon>
        <taxon>Stylosanthes</taxon>
    </lineage>
</organism>
<evidence type="ECO:0000313" key="2">
    <source>
        <dbReference type="Proteomes" id="UP001341840"/>
    </source>
</evidence>
<name>A0ABU6SHQ9_9FABA</name>
<proteinExistence type="predicted"/>